<sequence length="702" mass="74462">MSGMKIGRLSGDDPMSLGPYRIIGRLGSGGMGRIYLARAAGPRLVAVKTLLTEGPVSDIDRRRFAREVTLAQRVDSAFTARVLDADAGAGRPWMAIEYIPAPSLAELVRTAGQPPASAVRWIGAGVAAALVTLHGEGIVHRDIKPANVLLPLDGPRVIDFGISHAGDITRTGLTLGTIAFTSPEQARGGLSTAASDIYSLGSTLFHLAVGRPPYADDGDALRLLARVSRGELELSGLPRELDGLIRSCLAPAPGDRPQPADVLAQFKSGLVGLPVSDSGSRWLPPRWTALIEEYERQGLALRAGSGPGPHADADADADADAPTADQRTRPVAGPGPTRQYTRAHAGESAADRAAREARQAEAQAQERERERAAQERAARERERAAREHDRAERERAERRAQRERLARDMAEMRAEQELAARERAERERDEARSRARATSAGNATGPTGAAGTGGAATGATRAATPAATPTPTPTPTKNPSSGGGGWILAFLAVVVLLIWQPWASDDSNSMSSTGGYSNTGISTPSYSYTPSSEPTPSDTDLAFRAVKTGDCVSSHDDGHGGWTDPAPRRVDCDAADAYNRVASAVSYTDGECDADADEETWTNVGEDDVVTTLCLTRKYAPGQCFIAEADGDGIGAASLQTVWGCGADTVPEGYRYVMQITRYEGKRPDGRAPDCRQYAGDLTRYTWWEVDGGTNVICAKAV</sequence>
<keyword evidence="1" id="KW-0418">Kinase</keyword>
<evidence type="ECO:0000313" key="2">
    <source>
        <dbReference type="Proteomes" id="UP001348369"/>
    </source>
</evidence>
<dbReference type="Proteomes" id="UP001348369">
    <property type="component" value="Chromosome"/>
</dbReference>
<proteinExistence type="predicted"/>
<gene>
    <name evidence="1" type="ORF">OG835_13890</name>
</gene>
<reference evidence="1" key="1">
    <citation type="submission" date="2022-10" db="EMBL/GenBank/DDBJ databases">
        <title>The complete genomes of actinobacterial strains from the NBC collection.</title>
        <authorList>
            <person name="Joergensen T.S."/>
            <person name="Alvarez Arevalo M."/>
            <person name="Sterndorff E.B."/>
            <person name="Faurdal D."/>
            <person name="Vuksanovic O."/>
            <person name="Mourched A.-S."/>
            <person name="Charusanti P."/>
            <person name="Shaw S."/>
            <person name="Blin K."/>
            <person name="Weber T."/>
        </authorList>
    </citation>
    <scope>NUCLEOTIDE SEQUENCE</scope>
    <source>
        <strain evidence="1">NBC 01771</strain>
    </source>
</reference>
<keyword evidence="1" id="KW-0723">Serine/threonine-protein kinase</keyword>
<protein>
    <submittedName>
        <fullName evidence="1">Serine/threonine protein kinase</fullName>
    </submittedName>
</protein>
<keyword evidence="2" id="KW-1185">Reference proteome</keyword>
<accession>A0ACD4ZJP0</accession>
<dbReference type="EMBL" id="CP109109">
    <property type="protein sequence ID" value="WSB98002.1"/>
    <property type="molecule type" value="Genomic_DNA"/>
</dbReference>
<name>A0ACD4ZJP0_9ACTN</name>
<keyword evidence="1" id="KW-0808">Transferase</keyword>
<organism evidence="1 2">
    <name type="scientific">Streptomyces scopuliridis</name>
    <dbReference type="NCBI Taxonomy" id="452529"/>
    <lineage>
        <taxon>Bacteria</taxon>
        <taxon>Bacillati</taxon>
        <taxon>Actinomycetota</taxon>
        <taxon>Actinomycetes</taxon>
        <taxon>Kitasatosporales</taxon>
        <taxon>Streptomycetaceae</taxon>
        <taxon>Streptomyces</taxon>
    </lineage>
</organism>
<evidence type="ECO:0000313" key="1">
    <source>
        <dbReference type="EMBL" id="WSB98002.1"/>
    </source>
</evidence>